<evidence type="ECO:0000313" key="3">
    <source>
        <dbReference type="Proteomes" id="UP000029640"/>
    </source>
</evidence>
<feature type="transmembrane region" description="Helical" evidence="1">
    <location>
        <begin position="236"/>
        <end position="257"/>
    </location>
</feature>
<accession>A0A095VQ04</accession>
<dbReference type="STRING" id="1265313.HRUBRA_01844"/>
<sequence>MSLLTLVVFAPLLLLPLLPLLCGRPRQWLVPLVALLPVALLLPAQPLALPWILLGSGVAGGGPGAAVVSLVSVFFALALAPWGKGAGLSPRVSACLLLAQAACIAALVATDLMLLLAGFTVASYALLAARLSSGALAPGRLPAIVLLLVPGDLAAFELALLFAKVADNAVTPSVAGAAAVLPGATVIAGFAALAAASRGALLLLVARRPGQLLPTATLVLLVVPTLGWRLGDAAGALSAVLAVAAGAAATAALSRLWPPLAARFTQARERVSWRLLLWQGLDAGAWPGRLAGAERELGSWRFALAGAIVLVLLLLIATFF</sequence>
<name>A0A095VQ04_9GAMM</name>
<dbReference type="HOGENOM" id="CLU_868100_0_0_6"/>
<dbReference type="Proteomes" id="UP000029640">
    <property type="component" value="Unassembled WGS sequence"/>
</dbReference>
<dbReference type="EMBL" id="AUVB01000054">
    <property type="protein sequence ID" value="KGE03465.1"/>
    <property type="molecule type" value="Genomic_DNA"/>
</dbReference>
<reference evidence="2 3" key="1">
    <citation type="journal article" date="2014" name="Genome Announc.">
        <title>Genome Sequence of Gammaproteobacterial Pseudohaliea rubra Type Strain DSM 19751, Isolated from Coastal Seawater of the Mediterranean Sea.</title>
        <authorList>
            <person name="Spring S."/>
            <person name="Fiebig A."/>
            <person name="Riedel T."/>
            <person name="Goker M."/>
            <person name="Klenk H.P."/>
        </authorList>
    </citation>
    <scope>NUCLEOTIDE SEQUENCE [LARGE SCALE GENOMIC DNA]</scope>
    <source>
        <strain evidence="2 3">DSM 19751</strain>
    </source>
</reference>
<feature type="transmembrane region" description="Helical" evidence="1">
    <location>
        <begin position="141"/>
        <end position="163"/>
    </location>
</feature>
<feature type="transmembrane region" description="Helical" evidence="1">
    <location>
        <begin position="32"/>
        <end position="53"/>
    </location>
</feature>
<protein>
    <recommendedName>
        <fullName evidence="4">NADH:quinone oxidoreductase/Mrp antiporter membrane subunit domain-containing protein</fullName>
    </recommendedName>
</protein>
<keyword evidence="1" id="KW-1133">Transmembrane helix</keyword>
<gene>
    <name evidence="2" type="ORF">HRUBRA_01844</name>
</gene>
<evidence type="ECO:0008006" key="4">
    <source>
        <dbReference type="Google" id="ProtNLM"/>
    </source>
</evidence>
<dbReference type="AlphaFoldDB" id="A0A095VQ04"/>
<keyword evidence="1" id="KW-0812">Transmembrane</keyword>
<evidence type="ECO:0000256" key="1">
    <source>
        <dbReference type="SAM" id="Phobius"/>
    </source>
</evidence>
<feature type="transmembrane region" description="Helical" evidence="1">
    <location>
        <begin position="212"/>
        <end position="230"/>
    </location>
</feature>
<evidence type="ECO:0000313" key="2">
    <source>
        <dbReference type="EMBL" id="KGE03465.1"/>
    </source>
</evidence>
<feature type="transmembrane region" description="Helical" evidence="1">
    <location>
        <begin position="183"/>
        <end position="205"/>
    </location>
</feature>
<organism evidence="2 3">
    <name type="scientific">Pseudohaliea rubra DSM 19751</name>
    <dbReference type="NCBI Taxonomy" id="1265313"/>
    <lineage>
        <taxon>Bacteria</taxon>
        <taxon>Pseudomonadati</taxon>
        <taxon>Pseudomonadota</taxon>
        <taxon>Gammaproteobacteria</taxon>
        <taxon>Cellvibrionales</taxon>
        <taxon>Halieaceae</taxon>
        <taxon>Pseudohaliea</taxon>
    </lineage>
</organism>
<feature type="transmembrane region" description="Helical" evidence="1">
    <location>
        <begin position="65"/>
        <end position="84"/>
    </location>
</feature>
<feature type="transmembrane region" description="Helical" evidence="1">
    <location>
        <begin position="96"/>
        <end position="129"/>
    </location>
</feature>
<keyword evidence="3" id="KW-1185">Reference proteome</keyword>
<dbReference type="RefSeq" id="WP_035513390.1">
    <property type="nucleotide sequence ID" value="NZ_KN234745.1"/>
</dbReference>
<proteinExistence type="predicted"/>
<keyword evidence="1" id="KW-0472">Membrane</keyword>
<feature type="transmembrane region" description="Helical" evidence="1">
    <location>
        <begin position="299"/>
        <end position="319"/>
    </location>
</feature>
<comment type="caution">
    <text evidence="2">The sequence shown here is derived from an EMBL/GenBank/DDBJ whole genome shotgun (WGS) entry which is preliminary data.</text>
</comment>